<protein>
    <submittedName>
        <fullName evidence="1">Uncharacterized protein</fullName>
    </submittedName>
</protein>
<reference evidence="1" key="1">
    <citation type="journal article" date="2021" name="Proc. Natl. Acad. Sci. U.S.A.">
        <title>A Catalog of Tens of Thousands of Viruses from Human Metagenomes Reveals Hidden Associations with Chronic Diseases.</title>
        <authorList>
            <person name="Tisza M.J."/>
            <person name="Buck C.B."/>
        </authorList>
    </citation>
    <scope>NUCLEOTIDE SEQUENCE</scope>
    <source>
        <strain evidence="1">CtKkB1</strain>
    </source>
</reference>
<proteinExistence type="predicted"/>
<accession>A0A8S5V4R9</accession>
<dbReference type="EMBL" id="BK016195">
    <property type="protein sequence ID" value="DAG01611.1"/>
    <property type="molecule type" value="Genomic_DNA"/>
</dbReference>
<sequence>MAYDKVVDSAALDAAMTYTASRIRAKTGSTDQIAWNSAKGFGNAVDAISSGGSSAPQSDTREVYQGTRPAEWLRLPDYDKVANRTMYCLVKLFPTGTNKVSFGFRCEGTCTMYAGKVVNGEFVTFENDEPATVAGNGYGGDEIVTRVFNYADYADTMSDGTKQLVIKLETTGFWYRIWSNTRTGSYYINNGIVDMILRKDDDPANTFVTPGNLTGCRYFYNFGNKIPDCLKAVEYVKTQSGVCEPTTRLYITTLKSFLGTVKMTSWWETFRQCTSLQELTCDICDTTGWTNPFYTGMPCYSLRKLLFTGGESLTSFPGDINLSNTSLEADAILAFFNTLPDISTSETARTITLKSTPAVAAGIPEATLAVATNKGWTVVTA</sequence>
<evidence type="ECO:0000313" key="1">
    <source>
        <dbReference type="EMBL" id="DAG01611.1"/>
    </source>
</evidence>
<name>A0A8S5V4R9_9CAUD</name>
<organism evidence="1">
    <name type="scientific">Myoviridae sp. ctKkB1</name>
    <dbReference type="NCBI Taxonomy" id="2825081"/>
    <lineage>
        <taxon>Viruses</taxon>
        <taxon>Duplodnaviria</taxon>
        <taxon>Heunggongvirae</taxon>
        <taxon>Uroviricota</taxon>
        <taxon>Caudoviricetes</taxon>
    </lineage>
</organism>